<accession>A0AAV3UQ52</accession>
<dbReference type="GeneID" id="68616377"/>
<keyword evidence="1" id="KW-0472">Membrane</keyword>
<feature type="transmembrane region" description="Helical" evidence="1">
    <location>
        <begin position="63"/>
        <end position="81"/>
    </location>
</feature>
<dbReference type="RefSeq" id="WP_227778018.1">
    <property type="nucleotide sequence ID" value="NZ_BAABKX010000022.1"/>
</dbReference>
<gene>
    <name evidence="2" type="ORF">GCM10025751_50450</name>
</gene>
<evidence type="ECO:0000313" key="2">
    <source>
        <dbReference type="EMBL" id="GAA5062722.1"/>
    </source>
</evidence>
<dbReference type="AlphaFoldDB" id="A0AAV3UQ52"/>
<proteinExistence type="predicted"/>
<sequence length="334" mass="38361">MYNDGCSIDVKTRNSNGVSNRDEECEDKVKIKRTTFKTGSVLTGELERNCTRQLYSNMDIKRWIANGLFVFIVITILVYIWAANPAAKYTVVLIIAGVVCTILLVDREKVKLDLPGDTGIEIIDNIRGKETKSAFQQIKEIAEEESIRTARLLEAVRTRNNSYRDIDELANIIEQGIKVEDTDPFTWLLSEVRNDLYVKDYKDEFPDSRMKVVQFEGDVIHVKSENRVQYLNEGMKFSVQLKQRSASGESLEKVDHPIGVAEIELVSHRTTKMRMVSWVSPLDDPQVQEVRSNNLKGKEIFADIVIRDEVENANRSQIEETKKELEELVYNNDY</sequence>
<comment type="caution">
    <text evidence="2">The sequence shown here is derived from an EMBL/GenBank/DDBJ whole genome shotgun (WGS) entry which is preliminary data.</text>
</comment>
<dbReference type="EMBL" id="BAABKX010000022">
    <property type="protein sequence ID" value="GAA5062722.1"/>
    <property type="molecule type" value="Genomic_DNA"/>
</dbReference>
<reference evidence="2 3" key="1">
    <citation type="journal article" date="2019" name="Int. J. Syst. Evol. Microbiol.">
        <title>The Global Catalogue of Microorganisms (GCM) 10K type strain sequencing project: providing services to taxonomists for standard genome sequencing and annotation.</title>
        <authorList>
            <consortium name="The Broad Institute Genomics Platform"/>
            <consortium name="The Broad Institute Genome Sequencing Center for Infectious Disease"/>
            <person name="Wu L."/>
            <person name="Ma J."/>
        </authorList>
    </citation>
    <scope>NUCLEOTIDE SEQUENCE [LARGE SCALE GENOMIC DNA]</scope>
    <source>
        <strain evidence="2 3">JCM 17504</strain>
    </source>
</reference>
<protein>
    <submittedName>
        <fullName evidence="2">Uncharacterized protein</fullName>
    </submittedName>
</protein>
<dbReference type="Proteomes" id="UP001501729">
    <property type="component" value="Unassembled WGS sequence"/>
</dbReference>
<name>A0AAV3UQ52_9EURY</name>
<keyword evidence="1" id="KW-0812">Transmembrane</keyword>
<feature type="transmembrane region" description="Helical" evidence="1">
    <location>
        <begin position="87"/>
        <end position="105"/>
    </location>
</feature>
<keyword evidence="3" id="KW-1185">Reference proteome</keyword>
<evidence type="ECO:0000313" key="3">
    <source>
        <dbReference type="Proteomes" id="UP001501729"/>
    </source>
</evidence>
<keyword evidence="1" id="KW-1133">Transmembrane helix</keyword>
<organism evidence="2 3">
    <name type="scientific">Haladaptatus pallidirubidus</name>
    <dbReference type="NCBI Taxonomy" id="1008152"/>
    <lineage>
        <taxon>Archaea</taxon>
        <taxon>Methanobacteriati</taxon>
        <taxon>Methanobacteriota</taxon>
        <taxon>Stenosarchaea group</taxon>
        <taxon>Halobacteria</taxon>
        <taxon>Halobacteriales</taxon>
        <taxon>Haladaptataceae</taxon>
        <taxon>Haladaptatus</taxon>
    </lineage>
</organism>
<evidence type="ECO:0000256" key="1">
    <source>
        <dbReference type="SAM" id="Phobius"/>
    </source>
</evidence>